<sequence>MAMHRKTTIAFSLLTSFALIVACSRNDAGDGSATIKYPETATVDHVDNYHGNDIADPYRWLEDDVRESDAVKSWVDAQNEVTFAYLATIPERNLIAKRMRELWDYERFSLPRKADNRYFYSHNDGLQNQNVLYTQSSLDGDAELLIDPNTWSDDGTVALSGYYPSKDGSHIAYTIQDGGSDWREAKVMNVETGAVLDDHLEWLKFTGLSWTADGSAFYYSRYPATAAEEKYQSLNKNMKVYLHRIGTSQDADVVVYERPDNPDWGPRGEVTDDGEHLVITISVGTDDRYSIVHQDLTDPEAEPVTIIEGFDYDYSLIGNIGSELYFRTNNGAPKNRLITIDVNQPDPQNWREVIPEAEDVLDDVNLVGGRIIAEYMQDAWSVVKIFELDGSEAGVVDLPGIGSAYGFNGKLDDPETFFGYASFNMPSTIKRLDVSTGEVEVFKKPEVDFDPDDYQVEQVFYTSKDGTRVPMFISHRKDVVPDGNRPTMLYGYGGFNISIQPSYSTTRLAWMEMGGIYAVANLRGGGEYGEEWHQAGTKLNKQNVFDDFIAAGEYLIENNYTNSDKLAIFGGSNGGLLVGAVTNQRPELFGAAIPAVGVMDMLRFHRFTAGRFWTDDYGSADNPDEFVALRAYSPYHNIRDGTEYPAILVTTADTDDRVVPGHSFKYSAAIQRAQGGDAPVLIRIETRAGHGAGVPTDKVIEDYADRWAFLVRNLDMRLPEGYGE</sequence>
<dbReference type="InterPro" id="IPR029058">
    <property type="entry name" value="AB_hydrolase_fold"/>
</dbReference>
<feature type="domain" description="Peptidase S9A N-terminal" evidence="9">
    <location>
        <begin position="38"/>
        <end position="444"/>
    </location>
</feature>
<dbReference type="Gene3D" id="2.130.10.120">
    <property type="entry name" value="Prolyl oligopeptidase, N-terminal domain"/>
    <property type="match status" value="1"/>
</dbReference>
<dbReference type="GO" id="GO:0004252">
    <property type="term" value="F:serine-type endopeptidase activity"/>
    <property type="evidence" value="ECO:0007669"/>
    <property type="project" value="UniProtKB-EC"/>
</dbReference>
<dbReference type="InterPro" id="IPR001375">
    <property type="entry name" value="Peptidase_S9_cat"/>
</dbReference>
<comment type="catalytic activity">
    <reaction evidence="1">
        <text>Hydrolysis of Pro-|-Xaa &gt;&gt; Ala-|-Xaa in oligopeptides.</text>
        <dbReference type="EC" id="3.4.21.26"/>
    </reaction>
</comment>
<feature type="signal peptide" evidence="7">
    <location>
        <begin position="1"/>
        <end position="28"/>
    </location>
</feature>
<dbReference type="AlphaFoldDB" id="A0A7D9D2X0"/>
<dbReference type="InterPro" id="IPR051167">
    <property type="entry name" value="Prolyl_oligopep/macrocyclase"/>
</dbReference>
<evidence type="ECO:0000313" key="10">
    <source>
        <dbReference type="EMBL" id="VUX55889.1"/>
    </source>
</evidence>
<dbReference type="Gene3D" id="3.40.50.1820">
    <property type="entry name" value="alpha/beta hydrolase"/>
    <property type="match status" value="1"/>
</dbReference>
<keyword evidence="4" id="KW-0645">Protease</keyword>
<dbReference type="InterPro" id="IPR002470">
    <property type="entry name" value="Peptidase_S9A"/>
</dbReference>
<dbReference type="PROSITE" id="PS00708">
    <property type="entry name" value="PRO_ENDOPEP_SER"/>
    <property type="match status" value="1"/>
</dbReference>
<evidence type="ECO:0000256" key="6">
    <source>
        <dbReference type="ARBA" id="ARBA00022825"/>
    </source>
</evidence>
<keyword evidence="5 10" id="KW-0378">Hydrolase</keyword>
<organism evidence="10">
    <name type="scientific">uncultured Woeseiaceae bacterium</name>
    <dbReference type="NCBI Taxonomy" id="1983305"/>
    <lineage>
        <taxon>Bacteria</taxon>
        <taxon>Pseudomonadati</taxon>
        <taxon>Pseudomonadota</taxon>
        <taxon>Gammaproteobacteria</taxon>
        <taxon>Woeseiales</taxon>
        <taxon>Woeseiaceae</taxon>
        <taxon>environmental samples</taxon>
    </lineage>
</organism>
<proteinExistence type="inferred from homology"/>
<reference evidence="10" key="1">
    <citation type="submission" date="2019-07" db="EMBL/GenBank/DDBJ databases">
        <authorList>
            <person name="Weber M."/>
            <person name="Kostadinov I."/>
            <person name="Kostadinov D I."/>
        </authorList>
    </citation>
    <scope>NUCLEOTIDE SEQUENCE</scope>
    <source>
        <strain evidence="10">Gfbio:sag-sample-m06:053724c1-46a9-4a36-b237-ea2bf867836b</strain>
    </source>
</reference>
<evidence type="ECO:0000259" key="9">
    <source>
        <dbReference type="Pfam" id="PF02897"/>
    </source>
</evidence>
<evidence type="ECO:0000256" key="4">
    <source>
        <dbReference type="ARBA" id="ARBA00022670"/>
    </source>
</evidence>
<protein>
    <recommendedName>
        <fullName evidence="3">prolyl oligopeptidase</fullName>
        <ecNumber evidence="3">3.4.21.26</ecNumber>
    </recommendedName>
</protein>
<evidence type="ECO:0000256" key="7">
    <source>
        <dbReference type="SAM" id="SignalP"/>
    </source>
</evidence>
<dbReference type="FunFam" id="2.130.10.120:FF:000001">
    <property type="entry name" value="Prolyl endopeptidase"/>
    <property type="match status" value="1"/>
</dbReference>
<evidence type="ECO:0000256" key="5">
    <source>
        <dbReference type="ARBA" id="ARBA00022801"/>
    </source>
</evidence>
<dbReference type="GO" id="GO:0070012">
    <property type="term" value="F:oligopeptidase activity"/>
    <property type="evidence" value="ECO:0007669"/>
    <property type="project" value="TreeGrafter"/>
</dbReference>
<dbReference type="Pfam" id="PF00326">
    <property type="entry name" value="Peptidase_S9"/>
    <property type="match status" value="1"/>
</dbReference>
<dbReference type="InterPro" id="IPR002471">
    <property type="entry name" value="Pept_S9_AS"/>
</dbReference>
<dbReference type="InterPro" id="IPR023302">
    <property type="entry name" value="Pept_S9A_N"/>
</dbReference>
<dbReference type="EMBL" id="LR633967">
    <property type="protein sequence ID" value="VUX55889.1"/>
    <property type="molecule type" value="Genomic_DNA"/>
</dbReference>
<name>A0A7D9D2X0_9GAMM</name>
<feature type="domain" description="Peptidase S9 prolyl oligopeptidase catalytic" evidence="8">
    <location>
        <begin position="502"/>
        <end position="715"/>
    </location>
</feature>
<dbReference type="SUPFAM" id="SSF50993">
    <property type="entry name" value="Peptidase/esterase 'gauge' domain"/>
    <property type="match status" value="1"/>
</dbReference>
<dbReference type="PANTHER" id="PTHR42881">
    <property type="entry name" value="PROLYL ENDOPEPTIDASE"/>
    <property type="match status" value="1"/>
</dbReference>
<dbReference type="GO" id="GO:0006508">
    <property type="term" value="P:proteolysis"/>
    <property type="evidence" value="ECO:0007669"/>
    <property type="project" value="UniProtKB-KW"/>
</dbReference>
<keyword evidence="6" id="KW-0720">Serine protease</keyword>
<evidence type="ECO:0000256" key="3">
    <source>
        <dbReference type="ARBA" id="ARBA00011897"/>
    </source>
</evidence>
<evidence type="ECO:0000259" key="8">
    <source>
        <dbReference type="Pfam" id="PF00326"/>
    </source>
</evidence>
<dbReference type="EC" id="3.4.21.26" evidence="3"/>
<keyword evidence="7" id="KW-0732">Signal</keyword>
<dbReference type="GO" id="GO:0005829">
    <property type="term" value="C:cytosol"/>
    <property type="evidence" value="ECO:0007669"/>
    <property type="project" value="TreeGrafter"/>
</dbReference>
<dbReference type="PRINTS" id="PR00862">
    <property type="entry name" value="PROLIGOPTASE"/>
</dbReference>
<dbReference type="PROSITE" id="PS51257">
    <property type="entry name" value="PROKAR_LIPOPROTEIN"/>
    <property type="match status" value="1"/>
</dbReference>
<feature type="chain" id="PRO_5027945405" description="prolyl oligopeptidase" evidence="7">
    <location>
        <begin position="29"/>
        <end position="724"/>
    </location>
</feature>
<evidence type="ECO:0000256" key="1">
    <source>
        <dbReference type="ARBA" id="ARBA00001070"/>
    </source>
</evidence>
<dbReference type="PANTHER" id="PTHR42881:SF2">
    <property type="entry name" value="PROLYL ENDOPEPTIDASE"/>
    <property type="match status" value="1"/>
</dbReference>
<accession>A0A7D9D2X0</accession>
<dbReference type="SUPFAM" id="SSF53474">
    <property type="entry name" value="alpha/beta-Hydrolases"/>
    <property type="match status" value="1"/>
</dbReference>
<comment type="similarity">
    <text evidence="2">Belongs to the peptidase S9A family.</text>
</comment>
<gene>
    <name evidence="10" type="ORF">JTBM06_V1_150021</name>
</gene>
<dbReference type="Pfam" id="PF02897">
    <property type="entry name" value="Peptidase_S9_N"/>
    <property type="match status" value="1"/>
</dbReference>
<dbReference type="FunFam" id="3.40.50.1820:FF:000005">
    <property type="entry name" value="Prolyl endopeptidase"/>
    <property type="match status" value="1"/>
</dbReference>
<evidence type="ECO:0000256" key="2">
    <source>
        <dbReference type="ARBA" id="ARBA00005228"/>
    </source>
</evidence>